<evidence type="ECO:0000256" key="1">
    <source>
        <dbReference type="SAM" id="Phobius"/>
    </source>
</evidence>
<dbReference type="GO" id="GO:0005886">
    <property type="term" value="C:plasma membrane"/>
    <property type="evidence" value="ECO:0007669"/>
    <property type="project" value="TreeGrafter"/>
</dbReference>
<feature type="transmembrane region" description="Helical" evidence="1">
    <location>
        <begin position="58"/>
        <end position="79"/>
    </location>
</feature>
<feature type="transmembrane region" description="Helical" evidence="1">
    <location>
        <begin position="340"/>
        <end position="369"/>
    </location>
</feature>
<feature type="transmembrane region" description="Helical" evidence="1">
    <location>
        <begin position="30"/>
        <end position="51"/>
    </location>
</feature>
<dbReference type="KEGG" id="ifn:GM661_14910"/>
<dbReference type="RefSeq" id="WP_230867550.1">
    <property type="nucleotide sequence ID" value="NZ_CP046640.1"/>
</dbReference>
<keyword evidence="1" id="KW-1133">Transmembrane helix</keyword>
<evidence type="ECO:0000313" key="3">
    <source>
        <dbReference type="Proteomes" id="UP000665020"/>
    </source>
</evidence>
<keyword evidence="3" id="KW-1185">Reference proteome</keyword>
<feature type="transmembrane region" description="Helical" evidence="1">
    <location>
        <begin position="300"/>
        <end position="320"/>
    </location>
</feature>
<dbReference type="Pfam" id="PF02447">
    <property type="entry name" value="GntP_permease"/>
    <property type="match status" value="1"/>
</dbReference>
<dbReference type="InterPro" id="IPR003474">
    <property type="entry name" value="Glcn_transporter"/>
</dbReference>
<sequence>MSGLPLILIVLLGLVLMVLGITKLKMHPFIVLLLTAYFIGILTFMPVSEIVGTMTEGFGGIMANIGIVIIAGTIIGTILEKTGAALTMANTILGIFGKDRSVLTMSITGYVVSIPVFCDSGFVILSPLSRAIAEKSKVSLAVTATALSSGLYATHCLVPPTPGPIYMAAALKANLGMVIIFGLIVSIPALISGWIYAKKVASKYDIAPNPEETMDSLLEKYGSLPKPLESFAPILLPIILIAFKSIADFPSAPLGEGALRSFLNFIGDPVTALIIGVFLAIRLINSNYKDKTFDWVQDGIINAGMILAITGAGGALGAILRSLPLADAVSGFLLEYHVGLLLPFILAALLKTAMGASTVAMVTVAAMIAPLMGDLGLTSEVAKVLTVLAMGAGSMTVSHANDSYFWVVAKFSDMDTSTAYKTQTGVTLVEGIVSIVTIYILAAIFI</sequence>
<dbReference type="Proteomes" id="UP000665020">
    <property type="component" value="Chromosome"/>
</dbReference>
<dbReference type="GO" id="GO:0015128">
    <property type="term" value="F:gluconate transmembrane transporter activity"/>
    <property type="evidence" value="ECO:0007669"/>
    <property type="project" value="InterPro"/>
</dbReference>
<keyword evidence="1" id="KW-0812">Transmembrane</keyword>
<keyword evidence="1" id="KW-0472">Membrane</keyword>
<feature type="transmembrane region" description="Helical" evidence="1">
    <location>
        <begin position="175"/>
        <end position="197"/>
    </location>
</feature>
<feature type="transmembrane region" description="Helical" evidence="1">
    <location>
        <begin position="381"/>
        <end position="400"/>
    </location>
</feature>
<dbReference type="PANTHER" id="PTHR30354:SF11">
    <property type="entry name" value="PERMEASE"/>
    <property type="match status" value="1"/>
</dbReference>
<evidence type="ECO:0000313" key="2">
    <source>
        <dbReference type="EMBL" id="QTL99153.1"/>
    </source>
</evidence>
<feature type="transmembrane region" description="Helical" evidence="1">
    <location>
        <begin position="420"/>
        <end position="445"/>
    </location>
</feature>
<feature type="transmembrane region" description="Helical" evidence="1">
    <location>
        <begin position="259"/>
        <end position="280"/>
    </location>
</feature>
<dbReference type="EMBL" id="CP046640">
    <property type="protein sequence ID" value="QTL99153.1"/>
    <property type="molecule type" value="Genomic_DNA"/>
</dbReference>
<dbReference type="AlphaFoldDB" id="A0A8A7KBC9"/>
<reference evidence="2" key="1">
    <citation type="submission" date="2019-12" db="EMBL/GenBank/DDBJ databases">
        <authorList>
            <person name="zhang j."/>
            <person name="sun C.M."/>
        </authorList>
    </citation>
    <scope>NUCLEOTIDE SEQUENCE</scope>
    <source>
        <strain evidence="2">NS-1</strain>
    </source>
</reference>
<feature type="transmembrane region" description="Helical" evidence="1">
    <location>
        <begin position="230"/>
        <end position="247"/>
    </location>
</feature>
<organism evidence="2 3">
    <name type="scientific">Iocasia fonsfrigidae</name>
    <dbReference type="NCBI Taxonomy" id="2682810"/>
    <lineage>
        <taxon>Bacteria</taxon>
        <taxon>Bacillati</taxon>
        <taxon>Bacillota</taxon>
        <taxon>Clostridia</taxon>
        <taxon>Halanaerobiales</taxon>
        <taxon>Halanaerobiaceae</taxon>
        <taxon>Iocasia</taxon>
    </lineage>
</organism>
<protein>
    <submittedName>
        <fullName evidence="2">GntP family permease</fullName>
    </submittedName>
</protein>
<gene>
    <name evidence="2" type="ORF">GM661_14910</name>
</gene>
<accession>A0A8A7KBC9</accession>
<proteinExistence type="predicted"/>
<name>A0A8A7KBC9_9FIRM</name>
<dbReference type="PANTHER" id="PTHR30354">
    <property type="entry name" value="GNT FAMILY GLUCONATE TRANSPORTER"/>
    <property type="match status" value="1"/>
</dbReference>